<dbReference type="OrthoDB" id="29879at2759"/>
<evidence type="ECO:0000256" key="2">
    <source>
        <dbReference type="ARBA" id="ARBA00009765"/>
    </source>
</evidence>
<proteinExistence type="inferred from homology"/>
<dbReference type="PANTHER" id="PTHR21535">
    <property type="entry name" value="MAGNESIUM AND COBALT TRANSPORT PROTEIN/MITOCHONDRIAL IMPORT INNER MEMBRANE TRANSLOCASE SUBUNIT TIM8"/>
    <property type="match status" value="1"/>
</dbReference>
<gene>
    <name evidence="8" type="ORF">PSACC_02421</name>
</gene>
<dbReference type="InterPro" id="IPR045863">
    <property type="entry name" value="CorA_TM1_TM2"/>
</dbReference>
<feature type="transmembrane region" description="Helical" evidence="7">
    <location>
        <begin position="362"/>
        <end position="382"/>
    </location>
</feature>
<sequence>MNYTKRTCNLTCTNNIRPVFIGSLRVASPRPKHMATDAEYLLYQPKTGAVPISSLEKLPNDEFFWLDIRHPSSHDLYFLETSFGVHPLTVEDIQLGETREKCESYDTYVFISVQLLDEEEFYGRLHSPLEERGESKGHYNPNSNTNCYLLIFPHYLISIRSVGLPFLSQILTRRIVVNDARNALTGDWLSYIFLDEIVDDFTRQATLLQAEVDTIEDLTLTLGRFDQADMLRRIYQAHRRTTILARLIQPKLEIIHLLTERHMDRLETRTVLYLRDVQDHLQTLRQDLTEFREALDRSHDNYLGQSDIELAMAGHRMNVTVKKMTALTFVIGFAMAISTIMGMNTRVPFQDFPKESPFANLLPFWLLMVSMVALVTIVFMAGRYKKWL</sequence>
<evidence type="ECO:0000313" key="8">
    <source>
        <dbReference type="EMBL" id="PJF17758.1"/>
    </source>
</evidence>
<feature type="transmembrane region" description="Helical" evidence="7">
    <location>
        <begin position="324"/>
        <end position="342"/>
    </location>
</feature>
<dbReference type="Gene3D" id="3.30.460.20">
    <property type="entry name" value="CorA soluble domain-like"/>
    <property type="match status" value="1"/>
</dbReference>
<evidence type="ECO:0000256" key="1">
    <source>
        <dbReference type="ARBA" id="ARBA00004141"/>
    </source>
</evidence>
<dbReference type="Pfam" id="PF01544">
    <property type="entry name" value="CorA"/>
    <property type="match status" value="1"/>
</dbReference>
<dbReference type="PANTHER" id="PTHR21535:SF51">
    <property type="entry name" value="MANGANESE RESISTANCE PROTEIN MNR2"/>
    <property type="match status" value="1"/>
</dbReference>
<keyword evidence="9" id="KW-1185">Reference proteome</keyword>
<feature type="coiled-coil region" evidence="6">
    <location>
        <begin position="274"/>
        <end position="301"/>
    </location>
</feature>
<evidence type="ECO:0000256" key="6">
    <source>
        <dbReference type="SAM" id="Coils"/>
    </source>
</evidence>
<keyword evidence="4 7" id="KW-1133">Transmembrane helix</keyword>
<evidence type="ECO:0000256" key="4">
    <source>
        <dbReference type="ARBA" id="ARBA00022989"/>
    </source>
</evidence>
<evidence type="ECO:0000313" key="9">
    <source>
        <dbReference type="Proteomes" id="UP000240830"/>
    </source>
</evidence>
<dbReference type="SUPFAM" id="SSF144083">
    <property type="entry name" value="Magnesium transport protein CorA, transmembrane region"/>
    <property type="match status" value="1"/>
</dbReference>
<comment type="subcellular location">
    <subcellularLocation>
        <location evidence="1">Membrane</location>
        <topology evidence="1">Multi-pass membrane protein</topology>
    </subcellularLocation>
</comment>
<dbReference type="SUPFAM" id="SSF143865">
    <property type="entry name" value="CorA soluble domain-like"/>
    <property type="match status" value="1"/>
</dbReference>
<dbReference type="GO" id="GO:0010961">
    <property type="term" value="P:intracellular magnesium ion homeostasis"/>
    <property type="evidence" value="ECO:0007669"/>
    <property type="project" value="TreeGrafter"/>
</dbReference>
<dbReference type="GO" id="GO:0015095">
    <property type="term" value="F:magnesium ion transmembrane transporter activity"/>
    <property type="evidence" value="ECO:0007669"/>
    <property type="project" value="InterPro"/>
</dbReference>
<evidence type="ECO:0000256" key="7">
    <source>
        <dbReference type="SAM" id="Phobius"/>
    </source>
</evidence>
<name>A0A2H9TJ48_9FUNG</name>
<dbReference type="CDD" id="cd12829">
    <property type="entry name" value="Alr1p-like"/>
    <property type="match status" value="1"/>
</dbReference>
<comment type="caution">
    <text evidence="8">The sequence shown here is derived from an EMBL/GenBank/DDBJ whole genome shotgun (WGS) entry which is preliminary data.</text>
</comment>
<accession>A0A2H9TJ48</accession>
<dbReference type="Gene3D" id="1.20.58.340">
    <property type="entry name" value="Magnesium transport protein CorA, transmembrane region"/>
    <property type="match status" value="2"/>
</dbReference>
<dbReference type="AlphaFoldDB" id="A0A2H9TJ48"/>
<comment type="similarity">
    <text evidence="2">Belongs to the CorA metal ion transporter (MIT) (TC 1.A.35) family.</text>
</comment>
<dbReference type="Proteomes" id="UP000240830">
    <property type="component" value="Unassembled WGS sequence"/>
</dbReference>
<dbReference type="GO" id="GO:0016020">
    <property type="term" value="C:membrane"/>
    <property type="evidence" value="ECO:0007669"/>
    <property type="project" value="UniProtKB-SubCell"/>
</dbReference>
<keyword evidence="3 7" id="KW-0812">Transmembrane</keyword>
<dbReference type="STRING" id="1246581.A0A2H9TJ48"/>
<evidence type="ECO:0000256" key="5">
    <source>
        <dbReference type="ARBA" id="ARBA00023136"/>
    </source>
</evidence>
<dbReference type="InterPro" id="IPR002523">
    <property type="entry name" value="MgTranspt_CorA/ZnTranspt_ZntB"/>
</dbReference>
<keyword evidence="6" id="KW-0175">Coiled coil</keyword>
<keyword evidence="5 7" id="KW-0472">Membrane</keyword>
<dbReference type="EMBL" id="MTSL01000159">
    <property type="protein sequence ID" value="PJF17758.1"/>
    <property type="molecule type" value="Genomic_DNA"/>
</dbReference>
<dbReference type="InterPro" id="IPR045861">
    <property type="entry name" value="CorA_cytoplasmic_dom"/>
</dbReference>
<reference evidence="8 9" key="1">
    <citation type="submission" date="2016-10" db="EMBL/GenBank/DDBJ databases">
        <title>The genome of Paramicrosporidium saccamoebae is the missing link in understanding Cryptomycota and Microsporidia evolution.</title>
        <authorList>
            <person name="Quandt C.A."/>
            <person name="Beaudet D."/>
            <person name="Corsaro D."/>
            <person name="Michel R."/>
            <person name="Corradi N."/>
            <person name="James T."/>
        </authorList>
    </citation>
    <scope>NUCLEOTIDE SEQUENCE [LARGE SCALE GENOMIC DNA]</scope>
    <source>
        <strain evidence="8 9">KSL3</strain>
    </source>
</reference>
<organism evidence="8 9">
    <name type="scientific">Paramicrosporidium saccamoebae</name>
    <dbReference type="NCBI Taxonomy" id="1246581"/>
    <lineage>
        <taxon>Eukaryota</taxon>
        <taxon>Fungi</taxon>
        <taxon>Fungi incertae sedis</taxon>
        <taxon>Cryptomycota</taxon>
        <taxon>Cryptomycota incertae sedis</taxon>
        <taxon>Paramicrosporidium</taxon>
    </lineage>
</organism>
<protein>
    <submittedName>
        <fullName evidence="8">Mg2+, CorA-like/Zinc transporter domain-containing protein</fullName>
    </submittedName>
</protein>
<evidence type="ECO:0000256" key="3">
    <source>
        <dbReference type="ARBA" id="ARBA00022692"/>
    </source>
</evidence>
<dbReference type="InterPro" id="IPR044089">
    <property type="entry name" value="Alr1-like"/>
</dbReference>